<dbReference type="CDD" id="cd01284">
    <property type="entry name" value="Riboflavin_deaminase-reductase"/>
    <property type="match status" value="1"/>
</dbReference>
<dbReference type="Proteomes" id="UP001176960">
    <property type="component" value="Unassembled WGS sequence"/>
</dbReference>
<reference evidence="13" key="1">
    <citation type="submission" date="2023-03" db="EMBL/GenBank/DDBJ databases">
        <authorList>
            <person name="Cleenwerck I."/>
        </authorList>
    </citation>
    <scope>NUCLEOTIDE SEQUENCE</scope>
    <source>
        <strain evidence="13">LMG 32879</strain>
    </source>
</reference>
<dbReference type="PROSITE" id="PS00903">
    <property type="entry name" value="CYT_DCMP_DEAMINASES_1"/>
    <property type="match status" value="1"/>
</dbReference>
<comment type="similarity">
    <text evidence="4">In the C-terminal section; belongs to the HTP reductase family.</text>
</comment>
<evidence type="ECO:0000256" key="7">
    <source>
        <dbReference type="ARBA" id="ARBA00022619"/>
    </source>
</evidence>
<dbReference type="InterPro" id="IPR002125">
    <property type="entry name" value="CMP_dCMP_dom"/>
</dbReference>
<name>A0AA35Y4T8_9PROT</name>
<keyword evidence="9" id="KW-0862">Zinc</keyword>
<dbReference type="PANTHER" id="PTHR38011">
    <property type="entry name" value="DIHYDROFOLATE REDUCTASE FAMILY PROTEIN (AFU_ORTHOLOGUE AFUA_8G06820)"/>
    <property type="match status" value="1"/>
</dbReference>
<dbReference type="EMBL" id="CATKSH010000015">
    <property type="protein sequence ID" value="CAI9121423.1"/>
    <property type="molecule type" value="Genomic_DNA"/>
</dbReference>
<dbReference type="PANTHER" id="PTHR38011:SF7">
    <property type="entry name" value="2,5-DIAMINO-6-RIBOSYLAMINO-4(3H)-PYRIMIDINONE 5'-PHOSPHATE REDUCTASE"/>
    <property type="match status" value="1"/>
</dbReference>
<comment type="similarity">
    <text evidence="3">In the N-terminal section; belongs to the cytidine and deoxycytidylate deaminase family.</text>
</comment>
<evidence type="ECO:0000256" key="5">
    <source>
        <dbReference type="ARBA" id="ARBA00012766"/>
    </source>
</evidence>
<accession>A0AA35Y4T8</accession>
<evidence type="ECO:0000313" key="13">
    <source>
        <dbReference type="EMBL" id="CAI9121423.1"/>
    </source>
</evidence>
<comment type="function">
    <text evidence="1">Converts 2,5-diamino-6-(ribosylamino)-4(3h)-pyrimidinone 5'-phosphate into 5-amino-6-(ribosylamino)-2,4(1h,3h)-pyrimidinedione 5'-phosphate.</text>
</comment>
<keyword evidence="7" id="KW-0686">Riboflavin biosynthesis</keyword>
<dbReference type="GO" id="GO:0009231">
    <property type="term" value="P:riboflavin biosynthetic process"/>
    <property type="evidence" value="ECO:0007669"/>
    <property type="project" value="UniProtKB-KW"/>
</dbReference>
<dbReference type="InterPro" id="IPR050765">
    <property type="entry name" value="Riboflavin_Biosynth_HTPR"/>
</dbReference>
<dbReference type="InterPro" id="IPR024072">
    <property type="entry name" value="DHFR-like_dom_sf"/>
</dbReference>
<dbReference type="GO" id="GO:0008835">
    <property type="term" value="F:diaminohydroxyphosphoribosylaminopyrimidine deaminase activity"/>
    <property type="evidence" value="ECO:0007669"/>
    <property type="project" value="UniProtKB-EC"/>
</dbReference>
<evidence type="ECO:0000256" key="1">
    <source>
        <dbReference type="ARBA" id="ARBA00002151"/>
    </source>
</evidence>
<dbReference type="InterPro" id="IPR016192">
    <property type="entry name" value="APOBEC/CMP_deaminase_Zn-bd"/>
</dbReference>
<organism evidence="13 14">
    <name type="scientific">Brytella acorum</name>
    <dbReference type="NCBI Taxonomy" id="2959299"/>
    <lineage>
        <taxon>Bacteria</taxon>
        <taxon>Pseudomonadati</taxon>
        <taxon>Pseudomonadota</taxon>
        <taxon>Alphaproteobacteria</taxon>
        <taxon>Acetobacterales</taxon>
        <taxon>Acetobacteraceae</taxon>
        <taxon>Brytella</taxon>
    </lineage>
</organism>
<keyword evidence="11" id="KW-0560">Oxidoreductase</keyword>
<comment type="pathway">
    <text evidence="2">Cofactor biosynthesis; riboflavin biosynthesis; 5-amino-6-(D-ribitylamino)uracil from GTP: step 2/4.</text>
</comment>
<evidence type="ECO:0000256" key="4">
    <source>
        <dbReference type="ARBA" id="ARBA00007417"/>
    </source>
</evidence>
<evidence type="ECO:0000256" key="8">
    <source>
        <dbReference type="ARBA" id="ARBA00022723"/>
    </source>
</evidence>
<keyword evidence="8" id="KW-0479">Metal-binding</keyword>
<dbReference type="EC" id="3.5.4.26" evidence="5"/>
<sequence>MDASPHTSMIINATTDPGAVRHAFRAAIDAAVAFMGATAPNPPVGCALLDAEGQILVTAAHQRAGTPHAEARALSLARADGVIDRVRTAIVTLEPCNHTGRTPPCSEALRDSPVREVWVGVPDPHAAAAGGMARLTAAPDARRCIVLRDVPELSDLRQACEDLIAPFARRITDGRAWITVKQALDADGSMIPPTGRTTFSRPASLTLAHRLRRATDAIITGAGTVLADHPRFTVRHLRDHDGRAPRLLVLCDRRGRVPAHYVAEMETSGFRVLRCETLEAVPAHLAAHGANWAMIEAGPGLLREVARLGLWDDWLTIRTGAGRDMEERDAKDRDRWEVRHRGATPLRLLPESRGLIFDNERMN</sequence>
<evidence type="ECO:0000256" key="3">
    <source>
        <dbReference type="ARBA" id="ARBA00005259"/>
    </source>
</evidence>
<dbReference type="SUPFAM" id="SSF53597">
    <property type="entry name" value="Dihydrofolate reductase-like"/>
    <property type="match status" value="1"/>
</dbReference>
<evidence type="ECO:0000256" key="9">
    <source>
        <dbReference type="ARBA" id="ARBA00022833"/>
    </source>
</evidence>
<keyword evidence="10" id="KW-0521">NADP</keyword>
<evidence type="ECO:0000256" key="6">
    <source>
        <dbReference type="ARBA" id="ARBA00019930"/>
    </source>
</evidence>
<dbReference type="SUPFAM" id="SSF53927">
    <property type="entry name" value="Cytidine deaminase-like"/>
    <property type="match status" value="1"/>
</dbReference>
<keyword evidence="14" id="KW-1185">Reference proteome</keyword>
<dbReference type="Gene3D" id="3.40.140.10">
    <property type="entry name" value="Cytidine Deaminase, domain 2"/>
    <property type="match status" value="1"/>
</dbReference>
<dbReference type="Pfam" id="PF00383">
    <property type="entry name" value="dCMP_cyt_deam_1"/>
    <property type="match status" value="1"/>
</dbReference>
<dbReference type="InterPro" id="IPR002734">
    <property type="entry name" value="RibDG_C"/>
</dbReference>
<dbReference type="InterPro" id="IPR016193">
    <property type="entry name" value="Cytidine_deaminase-like"/>
</dbReference>
<evidence type="ECO:0000313" key="14">
    <source>
        <dbReference type="Proteomes" id="UP001176960"/>
    </source>
</evidence>
<feature type="domain" description="CMP/dCMP-type deaminase" evidence="12">
    <location>
        <begin position="18"/>
        <end position="135"/>
    </location>
</feature>
<dbReference type="GO" id="GO:0008270">
    <property type="term" value="F:zinc ion binding"/>
    <property type="evidence" value="ECO:0007669"/>
    <property type="project" value="InterPro"/>
</dbReference>
<dbReference type="PROSITE" id="PS51747">
    <property type="entry name" value="CYT_DCMP_DEAMINASES_2"/>
    <property type="match status" value="1"/>
</dbReference>
<protein>
    <recommendedName>
        <fullName evidence="6">Riboflavin biosynthesis protein RibD</fullName>
        <ecNumber evidence="5">3.5.4.26</ecNumber>
    </recommendedName>
</protein>
<dbReference type="Pfam" id="PF01872">
    <property type="entry name" value="RibD_C"/>
    <property type="match status" value="1"/>
</dbReference>
<dbReference type="Gene3D" id="3.40.430.10">
    <property type="entry name" value="Dihydrofolate Reductase, subunit A"/>
    <property type="match status" value="1"/>
</dbReference>
<evidence type="ECO:0000256" key="10">
    <source>
        <dbReference type="ARBA" id="ARBA00022857"/>
    </source>
</evidence>
<evidence type="ECO:0000256" key="2">
    <source>
        <dbReference type="ARBA" id="ARBA00004882"/>
    </source>
</evidence>
<comment type="caution">
    <text evidence="13">The sequence shown here is derived from an EMBL/GenBank/DDBJ whole genome shotgun (WGS) entry which is preliminary data.</text>
</comment>
<evidence type="ECO:0000259" key="12">
    <source>
        <dbReference type="PROSITE" id="PS51747"/>
    </source>
</evidence>
<dbReference type="GO" id="GO:0008703">
    <property type="term" value="F:5-amino-6-(5-phosphoribosylamino)uracil reductase activity"/>
    <property type="evidence" value="ECO:0007669"/>
    <property type="project" value="InterPro"/>
</dbReference>
<evidence type="ECO:0000256" key="11">
    <source>
        <dbReference type="ARBA" id="ARBA00023002"/>
    </source>
</evidence>
<gene>
    <name evidence="13" type="ORF">LMG32879_002270</name>
</gene>
<dbReference type="AlphaFoldDB" id="A0AA35Y4T8"/>
<proteinExistence type="inferred from homology"/>